<evidence type="ECO:0000313" key="3">
    <source>
        <dbReference type="Proteomes" id="UP000314294"/>
    </source>
</evidence>
<sequence length="118" mass="12955">MSKPSEPNVKEEVLLEALTTRKTVTVGERLIVPYKLAEDQNLNPGPAALMRPGPAAPGPPVLLRHGLISAEEETTRQRPLKPPSQNERIFLPPHGGTSPRPSCPSRCHLQICFFVFSL</sequence>
<gene>
    <name evidence="2" type="primary">Myo9a_3</name>
    <name evidence="2" type="ORF">EYF80_059303</name>
</gene>
<keyword evidence="3" id="KW-1185">Reference proteome</keyword>
<evidence type="ECO:0000313" key="2">
    <source>
        <dbReference type="EMBL" id="TNN30546.1"/>
    </source>
</evidence>
<feature type="region of interest" description="Disordered" evidence="1">
    <location>
        <begin position="72"/>
        <end position="102"/>
    </location>
</feature>
<dbReference type="Proteomes" id="UP000314294">
    <property type="component" value="Unassembled WGS sequence"/>
</dbReference>
<proteinExistence type="predicted"/>
<organism evidence="2 3">
    <name type="scientific">Liparis tanakae</name>
    <name type="common">Tanaka's snailfish</name>
    <dbReference type="NCBI Taxonomy" id="230148"/>
    <lineage>
        <taxon>Eukaryota</taxon>
        <taxon>Metazoa</taxon>
        <taxon>Chordata</taxon>
        <taxon>Craniata</taxon>
        <taxon>Vertebrata</taxon>
        <taxon>Euteleostomi</taxon>
        <taxon>Actinopterygii</taxon>
        <taxon>Neopterygii</taxon>
        <taxon>Teleostei</taxon>
        <taxon>Neoteleostei</taxon>
        <taxon>Acanthomorphata</taxon>
        <taxon>Eupercaria</taxon>
        <taxon>Perciformes</taxon>
        <taxon>Cottioidei</taxon>
        <taxon>Cottales</taxon>
        <taxon>Liparidae</taxon>
        <taxon>Liparis</taxon>
    </lineage>
</organism>
<dbReference type="EMBL" id="SRLO01004378">
    <property type="protein sequence ID" value="TNN30546.1"/>
    <property type="molecule type" value="Genomic_DNA"/>
</dbReference>
<reference evidence="2 3" key="1">
    <citation type="submission" date="2019-03" db="EMBL/GenBank/DDBJ databases">
        <title>First draft genome of Liparis tanakae, snailfish: a comprehensive survey of snailfish specific genes.</title>
        <authorList>
            <person name="Kim W."/>
            <person name="Song I."/>
            <person name="Jeong J.-H."/>
            <person name="Kim D."/>
            <person name="Kim S."/>
            <person name="Ryu S."/>
            <person name="Song J.Y."/>
            <person name="Lee S.K."/>
        </authorList>
    </citation>
    <scope>NUCLEOTIDE SEQUENCE [LARGE SCALE GENOMIC DNA]</scope>
    <source>
        <tissue evidence="2">Muscle</tissue>
    </source>
</reference>
<protein>
    <submittedName>
        <fullName evidence="2">Unconventional myosin-IXa</fullName>
    </submittedName>
</protein>
<evidence type="ECO:0000256" key="1">
    <source>
        <dbReference type="SAM" id="MobiDB-lite"/>
    </source>
</evidence>
<accession>A0A4Z2ENS2</accession>
<comment type="caution">
    <text evidence="2">The sequence shown here is derived from an EMBL/GenBank/DDBJ whole genome shotgun (WGS) entry which is preliminary data.</text>
</comment>
<dbReference type="AlphaFoldDB" id="A0A4Z2ENS2"/>
<name>A0A4Z2ENS2_9TELE</name>